<feature type="domain" description="ABC transmembrane type-1" evidence="7">
    <location>
        <begin position="291"/>
        <end position="510"/>
    </location>
</feature>
<comment type="caution">
    <text evidence="8">The sequence shown here is derived from an EMBL/GenBank/DDBJ whole genome shotgun (WGS) entry which is preliminary data.</text>
</comment>
<evidence type="ECO:0000256" key="4">
    <source>
        <dbReference type="ARBA" id="ARBA00023136"/>
    </source>
</evidence>
<evidence type="ECO:0000313" key="8">
    <source>
        <dbReference type="EMBL" id="PWK60020.1"/>
    </source>
</evidence>
<dbReference type="Pfam" id="PF12501">
    <property type="entry name" value="DUF3708"/>
    <property type="match status" value="1"/>
</dbReference>
<dbReference type="InterPro" id="IPR000515">
    <property type="entry name" value="MetI-like"/>
</dbReference>
<feature type="transmembrane region" description="Helical" evidence="5">
    <location>
        <begin position="219"/>
        <end position="242"/>
    </location>
</feature>
<gene>
    <name evidence="8" type="ORF">C7455_1053</name>
</gene>
<accession>A0A316GHI6</accession>
<evidence type="ECO:0000256" key="6">
    <source>
        <dbReference type="RuleBase" id="RU363054"/>
    </source>
</evidence>
<dbReference type="InterPro" id="IPR022182">
    <property type="entry name" value="PstC_N"/>
</dbReference>
<feature type="transmembrane region" description="Helical" evidence="5">
    <location>
        <begin position="285"/>
        <end position="314"/>
    </location>
</feature>
<feature type="transmembrane region" description="Helical" evidence="5">
    <location>
        <begin position="334"/>
        <end position="355"/>
    </location>
</feature>
<dbReference type="Gene3D" id="1.10.3720.10">
    <property type="entry name" value="MetI-like"/>
    <property type="match status" value="1"/>
</dbReference>
<dbReference type="GO" id="GO:0006817">
    <property type="term" value="P:phosphate ion transport"/>
    <property type="evidence" value="ECO:0007669"/>
    <property type="project" value="UniProtKB-KW"/>
</dbReference>
<protein>
    <recommendedName>
        <fullName evidence="6">Phosphate transport system permease protein</fullName>
    </recommendedName>
</protein>
<keyword evidence="2 5" id="KW-0812">Transmembrane</keyword>
<keyword evidence="9" id="KW-1185">Reference proteome</keyword>
<dbReference type="PANTHER" id="PTHR42727">
    <property type="entry name" value="PHOSPHATE TRANSPORT SYSTEM PERMEASE PROTEIN"/>
    <property type="match status" value="1"/>
</dbReference>
<keyword evidence="6" id="KW-0592">Phosphate transport</keyword>
<comment type="subcellular location">
    <subcellularLocation>
        <location evidence="6">Cell inner membrane</location>
        <topology evidence="6">Multi-pass membrane protein</topology>
    </subcellularLocation>
    <subcellularLocation>
        <location evidence="1 5">Cell membrane</location>
        <topology evidence="1 5">Multi-pass membrane protein</topology>
    </subcellularLocation>
</comment>
<keyword evidence="5" id="KW-0813">Transport</keyword>
<evidence type="ECO:0000256" key="2">
    <source>
        <dbReference type="ARBA" id="ARBA00022692"/>
    </source>
</evidence>
<dbReference type="CDD" id="cd06261">
    <property type="entry name" value="TM_PBP2"/>
    <property type="match status" value="1"/>
</dbReference>
<dbReference type="GO" id="GO:0005886">
    <property type="term" value="C:plasma membrane"/>
    <property type="evidence" value="ECO:0007669"/>
    <property type="project" value="UniProtKB-SubCell"/>
</dbReference>
<organism evidence="8 9">
    <name type="scientific">Roseicyclus mahoneyensis</name>
    <dbReference type="NCBI Taxonomy" id="164332"/>
    <lineage>
        <taxon>Bacteria</taxon>
        <taxon>Pseudomonadati</taxon>
        <taxon>Pseudomonadota</taxon>
        <taxon>Alphaproteobacteria</taxon>
        <taxon>Rhodobacterales</taxon>
        <taxon>Roseobacteraceae</taxon>
        <taxon>Roseicyclus</taxon>
    </lineage>
</organism>
<dbReference type="InterPro" id="IPR011864">
    <property type="entry name" value="Phosphate_PstC"/>
</dbReference>
<keyword evidence="4 5" id="KW-0472">Membrane</keyword>
<keyword evidence="3 5" id="KW-1133">Transmembrane helix</keyword>
<evidence type="ECO:0000256" key="5">
    <source>
        <dbReference type="RuleBase" id="RU363032"/>
    </source>
</evidence>
<dbReference type="PROSITE" id="PS50928">
    <property type="entry name" value="ABC_TM1"/>
    <property type="match status" value="1"/>
</dbReference>
<dbReference type="NCBIfam" id="TIGR02138">
    <property type="entry name" value="phosphate_pstC"/>
    <property type="match status" value="1"/>
</dbReference>
<name>A0A316GHI6_9RHOB</name>
<feature type="transmembrane region" description="Helical" evidence="5">
    <location>
        <begin position="489"/>
        <end position="510"/>
    </location>
</feature>
<keyword evidence="6" id="KW-0997">Cell inner membrane</keyword>
<reference evidence="8 9" key="1">
    <citation type="submission" date="2018-05" db="EMBL/GenBank/DDBJ databases">
        <title>Genomic Encyclopedia of Type Strains, Phase IV (KMG-IV): sequencing the most valuable type-strain genomes for metagenomic binning, comparative biology and taxonomic classification.</title>
        <authorList>
            <person name="Goeker M."/>
        </authorList>
    </citation>
    <scope>NUCLEOTIDE SEQUENCE [LARGE SCALE GENOMIC DNA]</scope>
    <source>
        <strain evidence="8 9">DSM 16097</strain>
    </source>
</reference>
<feature type="transmembrane region" description="Helical" evidence="5">
    <location>
        <begin position="6"/>
        <end position="26"/>
    </location>
</feature>
<comment type="function">
    <text evidence="6">Part of the binding-protein-dependent transport system for phosphate; probably responsible for the translocation of the substrate across the membrane.</text>
</comment>
<dbReference type="Pfam" id="PF00528">
    <property type="entry name" value="BPD_transp_1"/>
    <property type="match status" value="1"/>
</dbReference>
<comment type="similarity">
    <text evidence="6">Belongs to the binding-protein-dependent transport system permease family. CysTW subfamily.</text>
</comment>
<evidence type="ECO:0000259" key="7">
    <source>
        <dbReference type="PROSITE" id="PS50928"/>
    </source>
</evidence>
<feature type="transmembrane region" description="Helical" evidence="5">
    <location>
        <begin position="186"/>
        <end position="207"/>
    </location>
</feature>
<dbReference type="AlphaFoldDB" id="A0A316GHI6"/>
<sequence length="522" mass="55904">MGAFLTFPVVLLVIFVLAVAGYLLGYRRARTLSEAAPRSMHSRPNQHGWHVVFATVAPAVLFIIVWVFSTGVVSNIYANAIIPDELQDVQVPLQQREGLTEREIEIREEVLRTQFVATVKGLAVAIDGYIANGNANEADIERWRADLAPLQDRLRADGQVVRSSVTQGMLTVAQDLRRFNARMATAGPLVALALTVFGFVLALRAISLDFRARTVVERWIVGFLIFASTMAILTTIAILSAITVPSITFFREYGFFNFLFGMAWAPAGDVAGIPEGRDGQYESVLGFLPLIWGTLYISLVALLVAVPLGLLAAVYLSEFASKWARAWVKPALEILAGVPTIVYGIFALITIGPFLQAVVGATVMPNTVSVMTAGVVMGMMLVPFVSSLSDDVINAVPQAMRDGSLGLGATQAETVTKVILPAALPGIVGAVVLAASRAIGETMIVVLAAGALSNVQGLEPNPFGAVVTVTTRIVAVLTGEGSGFDSIDVLAVFALAFTLFFITLGLNLLAQRMVAKYREQYD</sequence>
<dbReference type="EMBL" id="QGGW01000005">
    <property type="protein sequence ID" value="PWK60020.1"/>
    <property type="molecule type" value="Genomic_DNA"/>
</dbReference>
<feature type="transmembrane region" description="Helical" evidence="5">
    <location>
        <begin position="367"/>
        <end position="386"/>
    </location>
</feature>
<dbReference type="SUPFAM" id="SSF161098">
    <property type="entry name" value="MetI-like"/>
    <property type="match status" value="1"/>
</dbReference>
<dbReference type="OrthoDB" id="9785113at2"/>
<dbReference type="Proteomes" id="UP000245708">
    <property type="component" value="Unassembled WGS sequence"/>
</dbReference>
<proteinExistence type="inferred from homology"/>
<dbReference type="PANTHER" id="PTHR42727:SF1">
    <property type="entry name" value="PHOSPHATE TRANSPORT SYSTEM PERMEASE"/>
    <property type="match status" value="1"/>
</dbReference>
<dbReference type="RefSeq" id="WP_109668227.1">
    <property type="nucleotide sequence ID" value="NZ_QGGW01000005.1"/>
</dbReference>
<dbReference type="GO" id="GO:0005315">
    <property type="term" value="F:phosphate transmembrane transporter activity"/>
    <property type="evidence" value="ECO:0007669"/>
    <property type="project" value="InterPro"/>
</dbReference>
<keyword evidence="6" id="KW-1003">Cell membrane</keyword>
<feature type="transmembrane region" description="Helical" evidence="5">
    <location>
        <begin position="47"/>
        <end position="68"/>
    </location>
</feature>
<evidence type="ECO:0000256" key="3">
    <source>
        <dbReference type="ARBA" id="ARBA00022989"/>
    </source>
</evidence>
<dbReference type="InterPro" id="IPR035906">
    <property type="entry name" value="MetI-like_sf"/>
</dbReference>
<evidence type="ECO:0000313" key="9">
    <source>
        <dbReference type="Proteomes" id="UP000245708"/>
    </source>
</evidence>
<evidence type="ECO:0000256" key="1">
    <source>
        <dbReference type="ARBA" id="ARBA00004651"/>
    </source>
</evidence>